<proteinExistence type="predicted"/>
<name>A0A9D4M5A0_DREPO</name>
<evidence type="ECO:0000313" key="2">
    <source>
        <dbReference type="Proteomes" id="UP000828390"/>
    </source>
</evidence>
<reference evidence="1" key="1">
    <citation type="journal article" date="2019" name="bioRxiv">
        <title>The Genome of the Zebra Mussel, Dreissena polymorpha: A Resource for Invasive Species Research.</title>
        <authorList>
            <person name="McCartney M.A."/>
            <person name="Auch B."/>
            <person name="Kono T."/>
            <person name="Mallez S."/>
            <person name="Zhang Y."/>
            <person name="Obille A."/>
            <person name="Becker A."/>
            <person name="Abrahante J.E."/>
            <person name="Garbe J."/>
            <person name="Badalamenti J.P."/>
            <person name="Herman A."/>
            <person name="Mangelson H."/>
            <person name="Liachko I."/>
            <person name="Sullivan S."/>
            <person name="Sone E.D."/>
            <person name="Koren S."/>
            <person name="Silverstein K.A.T."/>
            <person name="Beckman K.B."/>
            <person name="Gohl D.M."/>
        </authorList>
    </citation>
    <scope>NUCLEOTIDE SEQUENCE</scope>
    <source>
        <strain evidence="1">Duluth1</strain>
        <tissue evidence="1">Whole animal</tissue>
    </source>
</reference>
<keyword evidence="2" id="KW-1185">Reference proteome</keyword>
<evidence type="ECO:0000313" key="1">
    <source>
        <dbReference type="EMBL" id="KAH3869898.1"/>
    </source>
</evidence>
<protein>
    <submittedName>
        <fullName evidence="1">Uncharacterized protein</fullName>
    </submittedName>
</protein>
<dbReference type="Proteomes" id="UP000828390">
    <property type="component" value="Unassembled WGS sequence"/>
</dbReference>
<comment type="caution">
    <text evidence="1">The sequence shown here is derived from an EMBL/GenBank/DDBJ whole genome shotgun (WGS) entry which is preliminary data.</text>
</comment>
<reference evidence="1" key="2">
    <citation type="submission" date="2020-11" db="EMBL/GenBank/DDBJ databases">
        <authorList>
            <person name="McCartney M.A."/>
            <person name="Auch B."/>
            <person name="Kono T."/>
            <person name="Mallez S."/>
            <person name="Becker A."/>
            <person name="Gohl D.M."/>
            <person name="Silverstein K.A.T."/>
            <person name="Koren S."/>
            <person name="Bechman K.B."/>
            <person name="Herman A."/>
            <person name="Abrahante J.E."/>
            <person name="Garbe J."/>
        </authorList>
    </citation>
    <scope>NUCLEOTIDE SEQUENCE</scope>
    <source>
        <strain evidence="1">Duluth1</strain>
        <tissue evidence="1">Whole animal</tissue>
    </source>
</reference>
<dbReference type="AlphaFoldDB" id="A0A9D4M5A0"/>
<sequence length="63" mass="6884">MLKKKFIDVTFTNTKPNLTANHQSSLTVGIVTDNFQRVVRKCAASQSSGVWDSRQGPPACMAT</sequence>
<organism evidence="1 2">
    <name type="scientific">Dreissena polymorpha</name>
    <name type="common">Zebra mussel</name>
    <name type="synonym">Mytilus polymorpha</name>
    <dbReference type="NCBI Taxonomy" id="45954"/>
    <lineage>
        <taxon>Eukaryota</taxon>
        <taxon>Metazoa</taxon>
        <taxon>Spiralia</taxon>
        <taxon>Lophotrochozoa</taxon>
        <taxon>Mollusca</taxon>
        <taxon>Bivalvia</taxon>
        <taxon>Autobranchia</taxon>
        <taxon>Heteroconchia</taxon>
        <taxon>Euheterodonta</taxon>
        <taxon>Imparidentia</taxon>
        <taxon>Neoheterodontei</taxon>
        <taxon>Myida</taxon>
        <taxon>Dreissenoidea</taxon>
        <taxon>Dreissenidae</taxon>
        <taxon>Dreissena</taxon>
    </lineage>
</organism>
<gene>
    <name evidence="1" type="ORF">DPMN_033072</name>
</gene>
<accession>A0A9D4M5A0</accession>
<dbReference type="EMBL" id="JAIWYP010000002">
    <property type="protein sequence ID" value="KAH3869898.1"/>
    <property type="molecule type" value="Genomic_DNA"/>
</dbReference>